<sequence length="252" mass="26480">MTTPEPTVLLRVEDHVASITLNRPEKLNAINAAMVDDLAAALDRVRAGIADGAVRVLVLTGAGRAFSAGFDLGSIVGSPVDFAVRTGDVVDSIEQLDVPVIAKVRGPAMTGALEVALTADLIVAAENAKFADTHAKWGLVPQWGLSVRLPERVGDATAKLMTFTARVFSGTEAARIGLADLAVPEADLDGAVAALAAEIADNSAEAIAIYKKLYADARVLDRRAALDAERRHSRGTASDTAERVERFSRGSR</sequence>
<dbReference type="EMBL" id="JAUTIX010000007">
    <property type="protein sequence ID" value="MDP0399908.1"/>
    <property type="molecule type" value="Genomic_DNA"/>
</dbReference>
<dbReference type="InterPro" id="IPR001753">
    <property type="entry name" value="Enoyl-CoA_hydra/iso"/>
</dbReference>
<dbReference type="Pfam" id="PF00378">
    <property type="entry name" value="ECH_1"/>
    <property type="match status" value="1"/>
</dbReference>
<organism evidence="3 4">
    <name type="scientific">Tsukamurella strandjordii</name>
    <dbReference type="NCBI Taxonomy" id="147577"/>
    <lineage>
        <taxon>Bacteria</taxon>
        <taxon>Bacillati</taxon>
        <taxon>Actinomycetota</taxon>
        <taxon>Actinomycetes</taxon>
        <taxon>Mycobacteriales</taxon>
        <taxon>Tsukamurellaceae</taxon>
        <taxon>Tsukamurella</taxon>
    </lineage>
</organism>
<name>A0AA90SN25_9ACTN</name>
<dbReference type="PANTHER" id="PTHR43802:SF1">
    <property type="entry name" value="IP11341P-RELATED"/>
    <property type="match status" value="1"/>
</dbReference>
<dbReference type="Proteomes" id="UP001178281">
    <property type="component" value="Unassembled WGS sequence"/>
</dbReference>
<evidence type="ECO:0000256" key="2">
    <source>
        <dbReference type="SAM" id="MobiDB-lite"/>
    </source>
</evidence>
<evidence type="ECO:0000256" key="1">
    <source>
        <dbReference type="ARBA" id="ARBA00005254"/>
    </source>
</evidence>
<dbReference type="InterPro" id="IPR029045">
    <property type="entry name" value="ClpP/crotonase-like_dom_sf"/>
</dbReference>
<comment type="similarity">
    <text evidence="1">Belongs to the enoyl-CoA hydratase/isomerase family.</text>
</comment>
<evidence type="ECO:0000313" key="3">
    <source>
        <dbReference type="EMBL" id="MDP0399908.1"/>
    </source>
</evidence>
<feature type="region of interest" description="Disordered" evidence="2">
    <location>
        <begin position="230"/>
        <end position="252"/>
    </location>
</feature>
<dbReference type="GO" id="GO:0003824">
    <property type="term" value="F:catalytic activity"/>
    <property type="evidence" value="ECO:0007669"/>
    <property type="project" value="UniProtKB-ARBA"/>
</dbReference>
<dbReference type="CDD" id="cd06558">
    <property type="entry name" value="crotonase-like"/>
    <property type="match status" value="1"/>
</dbReference>
<gene>
    <name evidence="3" type="ORF">Q7X28_18485</name>
</gene>
<keyword evidence="4" id="KW-1185">Reference proteome</keyword>
<comment type="caution">
    <text evidence="3">The sequence shown here is derived from an EMBL/GenBank/DDBJ whole genome shotgun (WGS) entry which is preliminary data.</text>
</comment>
<proteinExistence type="inferred from homology"/>
<reference evidence="3" key="1">
    <citation type="submission" date="2023-08" db="EMBL/GenBank/DDBJ databases">
        <title>The draft genome of Tsukamurella strandjordii strain 050030.</title>
        <authorList>
            <person name="Zhao F."/>
            <person name="Feng Y."/>
            <person name="Zong Z."/>
        </authorList>
    </citation>
    <scope>NUCLEOTIDE SEQUENCE</scope>
    <source>
        <strain evidence="3">050030</strain>
    </source>
</reference>
<protein>
    <submittedName>
        <fullName evidence="3">Enoyl-CoA hydratase/isomerase family protein</fullName>
    </submittedName>
</protein>
<dbReference type="PANTHER" id="PTHR43802">
    <property type="entry name" value="ENOYL-COA HYDRATASE"/>
    <property type="match status" value="1"/>
</dbReference>
<feature type="compositionally biased region" description="Basic and acidic residues" evidence="2">
    <location>
        <begin position="240"/>
        <end position="252"/>
    </location>
</feature>
<evidence type="ECO:0000313" key="4">
    <source>
        <dbReference type="Proteomes" id="UP001178281"/>
    </source>
</evidence>
<accession>A0AA90SN25</accession>
<dbReference type="RefSeq" id="WP_305112406.1">
    <property type="nucleotide sequence ID" value="NZ_JAUTIX010000007.1"/>
</dbReference>
<dbReference type="SUPFAM" id="SSF52096">
    <property type="entry name" value="ClpP/crotonase"/>
    <property type="match status" value="1"/>
</dbReference>
<dbReference type="Gene3D" id="3.90.226.10">
    <property type="entry name" value="2-enoyl-CoA Hydratase, Chain A, domain 1"/>
    <property type="match status" value="1"/>
</dbReference>
<dbReference type="AlphaFoldDB" id="A0AA90SN25"/>